<comment type="caution">
    <text evidence="2">The sequence shown here is derived from an EMBL/GenBank/DDBJ whole genome shotgun (WGS) entry which is preliminary data.</text>
</comment>
<proteinExistence type="predicted"/>
<sequence>MLIRNGTVVDGTGRPAALGDIAVARGRIVEVGKGLRGPAKMVIEAQGQMVCPGFIDVHSHDDLAVLHDHELPYKLLQGVTTTIVGNCGHSVAPVPTDDELRDSLRAYVEPVLGHWDGDASFGYRDIPEYYEVIRSAQQSVNVGALVGHGLLRINVMGFSDRQAAADEIREMQRLLREALEAGALGLSLGLMYTPGCFAHRDELLALAQTVQSYGGVVTSHIRGEGDLLLPSIEEMLSIARESGCAMHISHLKVVGRNNWGTVDRAIQLIRDARSEGLDVTCDGYPYAAGSTTLLSLLPPSALQGGVRGVLERLADPAARRQVHAQLQAQGDGWDNVAYITGWDRVVLTSSPVAKQYERKSIEEIAQILDCAATEAYFRVIEANDGIGTVVIHHMDEGDVESVMSFEYATVGSDGLPSRMGHPHPRLYGTFPRFISKYVRDEGVMSLERGIQKITEFPATRFRLGKRGRIMPEYVADIVILDLEQFSDQATYTDPKRYPTGLSTVLIGGEVAVANGRITDRHPGEFIRRASEE</sequence>
<dbReference type="Gene3D" id="3.30.1490.130">
    <property type="entry name" value="D-aminoacylase. Domain 3"/>
    <property type="match status" value="1"/>
</dbReference>
<dbReference type="Proteomes" id="UP001579974">
    <property type="component" value="Unassembled WGS sequence"/>
</dbReference>
<evidence type="ECO:0000313" key="2">
    <source>
        <dbReference type="EMBL" id="MFB5190609.1"/>
    </source>
</evidence>
<dbReference type="RefSeq" id="WP_275476824.1">
    <property type="nucleotide sequence ID" value="NZ_CP162940.1"/>
</dbReference>
<organism evidence="2 3">
    <name type="scientific">Alicyclobacillus fastidiosus</name>
    <dbReference type="NCBI Taxonomy" id="392011"/>
    <lineage>
        <taxon>Bacteria</taxon>
        <taxon>Bacillati</taxon>
        <taxon>Bacillota</taxon>
        <taxon>Bacilli</taxon>
        <taxon>Bacillales</taxon>
        <taxon>Alicyclobacillaceae</taxon>
        <taxon>Alicyclobacillus</taxon>
    </lineage>
</organism>
<gene>
    <name evidence="2" type="ORF">KKP3000_004080</name>
</gene>
<dbReference type="SUPFAM" id="SSF51556">
    <property type="entry name" value="Metallo-dependent hydrolases"/>
    <property type="match status" value="1"/>
</dbReference>
<protein>
    <submittedName>
        <fullName evidence="2">D-aminoacylase</fullName>
        <ecNumber evidence="2">3.5.1.-</ecNumber>
    </submittedName>
</protein>
<dbReference type="Pfam" id="PF07969">
    <property type="entry name" value="Amidohydro_3"/>
    <property type="match status" value="1"/>
</dbReference>
<dbReference type="EC" id="3.5.1.-" evidence="2"/>
<keyword evidence="3" id="KW-1185">Reference proteome</keyword>
<name>A0ABV5AEC6_9BACL</name>
<dbReference type="PANTHER" id="PTHR11647">
    <property type="entry name" value="HYDRANTOINASE/DIHYDROPYRIMIDINASE FAMILY MEMBER"/>
    <property type="match status" value="1"/>
</dbReference>
<dbReference type="GO" id="GO:0016787">
    <property type="term" value="F:hydrolase activity"/>
    <property type="evidence" value="ECO:0007669"/>
    <property type="project" value="UniProtKB-KW"/>
</dbReference>
<dbReference type="EMBL" id="JBDXSU010000006">
    <property type="protein sequence ID" value="MFB5190609.1"/>
    <property type="molecule type" value="Genomic_DNA"/>
</dbReference>
<keyword evidence="2" id="KW-0378">Hydrolase</keyword>
<dbReference type="PANTHER" id="PTHR11647:SF1">
    <property type="entry name" value="COLLAPSIN RESPONSE MEDIATOR PROTEIN"/>
    <property type="match status" value="1"/>
</dbReference>
<dbReference type="CDD" id="cd01297">
    <property type="entry name" value="D-aminoacylase"/>
    <property type="match status" value="1"/>
</dbReference>
<dbReference type="InterPro" id="IPR050378">
    <property type="entry name" value="Metallo-dep_Hydrolases_sf"/>
</dbReference>
<reference evidence="2 3" key="1">
    <citation type="journal article" date="2024" name="Int. J. Mol. Sci.">
        <title>Exploration of Alicyclobacillus spp. Genome in Search of Antibiotic Resistance.</title>
        <authorList>
            <person name="Bucka-Kolendo J."/>
            <person name="Kiousi D.E."/>
            <person name="Dekowska A."/>
            <person name="Mikolajczuk-Szczyrba A."/>
            <person name="Karadedos D.M."/>
            <person name="Michael P."/>
            <person name="Galanis A."/>
            <person name="Sokolowska B."/>
        </authorList>
    </citation>
    <scope>NUCLEOTIDE SEQUENCE [LARGE SCALE GENOMIC DNA]</scope>
    <source>
        <strain evidence="2 3">KKP 3000</strain>
    </source>
</reference>
<dbReference type="Gene3D" id="2.30.40.10">
    <property type="entry name" value="Urease, subunit C, domain 1"/>
    <property type="match status" value="1"/>
</dbReference>
<dbReference type="InterPro" id="IPR011059">
    <property type="entry name" value="Metal-dep_hydrolase_composite"/>
</dbReference>
<dbReference type="Gene3D" id="3.20.20.140">
    <property type="entry name" value="Metal-dependent hydrolases"/>
    <property type="match status" value="1"/>
</dbReference>
<dbReference type="InterPro" id="IPR023100">
    <property type="entry name" value="D-aminoacylase_insert_dom_sf"/>
</dbReference>
<dbReference type="InterPro" id="IPR032466">
    <property type="entry name" value="Metal_Hydrolase"/>
</dbReference>
<dbReference type="InterPro" id="IPR013108">
    <property type="entry name" value="Amidohydro_3"/>
</dbReference>
<evidence type="ECO:0000313" key="3">
    <source>
        <dbReference type="Proteomes" id="UP001579974"/>
    </source>
</evidence>
<accession>A0ABV5AEC6</accession>
<dbReference type="SUPFAM" id="SSF51338">
    <property type="entry name" value="Composite domain of metallo-dependent hydrolases"/>
    <property type="match status" value="1"/>
</dbReference>
<evidence type="ECO:0000259" key="1">
    <source>
        <dbReference type="Pfam" id="PF07969"/>
    </source>
</evidence>
<feature type="domain" description="Amidohydrolase 3" evidence="1">
    <location>
        <begin position="42"/>
        <end position="511"/>
    </location>
</feature>